<dbReference type="InterPro" id="IPR017896">
    <property type="entry name" value="4Fe4S_Fe-S-bd"/>
</dbReference>
<evidence type="ECO:0000256" key="4">
    <source>
        <dbReference type="ARBA" id="ARBA00022827"/>
    </source>
</evidence>
<dbReference type="Pfam" id="PF02754">
    <property type="entry name" value="CCG"/>
    <property type="match status" value="1"/>
</dbReference>
<dbReference type="PROSITE" id="PS51387">
    <property type="entry name" value="FAD_PCMH"/>
    <property type="match status" value="1"/>
</dbReference>
<dbReference type="GO" id="GO:0071949">
    <property type="term" value="F:FAD binding"/>
    <property type="evidence" value="ECO:0007669"/>
    <property type="project" value="InterPro"/>
</dbReference>
<dbReference type="InterPro" id="IPR036318">
    <property type="entry name" value="FAD-bd_PCMH-like_sf"/>
</dbReference>
<dbReference type="SUPFAM" id="SSF55103">
    <property type="entry name" value="FAD-linked oxidases, C-terminal domain"/>
    <property type="match status" value="1"/>
</dbReference>
<dbReference type="InterPro" id="IPR017900">
    <property type="entry name" value="4Fe4S_Fe_S_CS"/>
</dbReference>
<dbReference type="GO" id="GO:1903457">
    <property type="term" value="P:lactate catabolic process"/>
    <property type="evidence" value="ECO:0007669"/>
    <property type="project" value="TreeGrafter"/>
</dbReference>
<evidence type="ECO:0000256" key="6">
    <source>
        <dbReference type="ARBA" id="ARBA00023004"/>
    </source>
</evidence>
<reference evidence="10 11" key="1">
    <citation type="submission" date="2020-07" db="EMBL/GenBank/DDBJ databases">
        <title>Sequencing the genomes of 1000 actinobacteria strains.</title>
        <authorList>
            <person name="Klenk H.-P."/>
        </authorList>
    </citation>
    <scope>NUCLEOTIDE SEQUENCE [LARGE SCALE GENOMIC DNA]</scope>
    <source>
        <strain evidence="10 11">DSM 15131</strain>
    </source>
</reference>
<dbReference type="GO" id="GO:0004458">
    <property type="term" value="F:D-lactate dehydrogenase (cytochrome) activity"/>
    <property type="evidence" value="ECO:0007669"/>
    <property type="project" value="TreeGrafter"/>
</dbReference>
<dbReference type="InterPro" id="IPR016166">
    <property type="entry name" value="FAD-bd_PCMH"/>
</dbReference>
<dbReference type="InterPro" id="IPR016164">
    <property type="entry name" value="FAD-linked_Oxase-like_C"/>
</dbReference>
<feature type="domain" description="FAD-binding PCMH-type" evidence="9">
    <location>
        <begin position="37"/>
        <end position="254"/>
    </location>
</feature>
<dbReference type="RefSeq" id="WP_308645554.1">
    <property type="nucleotide sequence ID" value="NZ_JACBZM010000001.1"/>
</dbReference>
<comment type="caution">
    <text evidence="10">The sequence shown here is derived from an EMBL/GenBank/DDBJ whole genome shotgun (WGS) entry which is preliminary data.</text>
</comment>
<dbReference type="Gene3D" id="3.30.70.2740">
    <property type="match status" value="1"/>
</dbReference>
<feature type="domain" description="4Fe-4S ferredoxin-type" evidence="8">
    <location>
        <begin position="589"/>
        <end position="622"/>
    </location>
</feature>
<dbReference type="InterPro" id="IPR016171">
    <property type="entry name" value="Vanillyl_alc_oxidase_C-sub2"/>
</dbReference>
<dbReference type="PANTHER" id="PTHR11748:SF119">
    <property type="entry name" value="D-2-HYDROXYGLUTARATE DEHYDROGENASE"/>
    <property type="match status" value="1"/>
</dbReference>
<dbReference type="GO" id="GO:0008720">
    <property type="term" value="F:D-lactate dehydrogenase (NAD+) activity"/>
    <property type="evidence" value="ECO:0007669"/>
    <property type="project" value="TreeGrafter"/>
</dbReference>
<keyword evidence="4" id="KW-0274">FAD</keyword>
<dbReference type="InterPro" id="IPR006094">
    <property type="entry name" value="Oxid_FAD_bind_N"/>
</dbReference>
<dbReference type="InterPro" id="IPR004113">
    <property type="entry name" value="FAD-bd_oxidored_4_C"/>
</dbReference>
<proteinExistence type="predicted"/>
<dbReference type="SUPFAM" id="SSF46548">
    <property type="entry name" value="alpha-helical ferredoxin"/>
    <property type="match status" value="1"/>
</dbReference>
<dbReference type="PROSITE" id="PS51379">
    <property type="entry name" value="4FE4S_FER_2"/>
    <property type="match status" value="1"/>
</dbReference>
<evidence type="ECO:0000313" key="11">
    <source>
        <dbReference type="Proteomes" id="UP000562045"/>
    </source>
</evidence>
<evidence type="ECO:0000256" key="5">
    <source>
        <dbReference type="ARBA" id="ARBA00023002"/>
    </source>
</evidence>
<keyword evidence="3" id="KW-0479">Metal-binding</keyword>
<keyword evidence="7" id="KW-0411">Iron-sulfur</keyword>
<evidence type="ECO:0000256" key="7">
    <source>
        <dbReference type="ARBA" id="ARBA00023014"/>
    </source>
</evidence>
<dbReference type="Gene3D" id="1.10.45.10">
    <property type="entry name" value="Vanillyl-alcohol Oxidase, Chain A, domain 4"/>
    <property type="match status" value="1"/>
</dbReference>
<sequence>MPGPSSQIASEVRRHGATDVSDDAAVLAAYSSDASLYRVPPAAVVFPRSADEVRAALAAARELGVPITARGAGTSVAGNAIGPGIVLDFSRHMNQVLSVDAEAGTAVVQPGVVQAQLQKAVAAHGLKFGPDPSTSTRCTIGGMIGNDACGARSLAFGRTSHNTLGLRALLADGTELVTGPDGWSADSDVLGRVEQIVSKDLATARTEFGTFGRHVSGLAVEHLLPERFDPTRALVGSEGTLAVITEATVRLVRNPPVSLMVVLGFPDFPTAGHATPQVLAFAPSACEGIDRRIVDVILERRGPGAVPPLPAGDAWMFVELSGDSPEDVRRQADLLASAGLGVSALVVDDPRTADRLWKIRADGAGLAGRAPSGRPAWAGWEDAAVPPDRLGTYLTSFDALLDKHGLTAMPFGHFGEGCVHVRMDFAFDSPDGPDRYRSFVEDAADLVSSLGGSLSGEHGDGRARSELLPRMYSPQALALMSSIKKAFDPGDLLNPGIIVDAAPLTADLRYTSTAKLTKGLAMAYASDGGDFGQAVHRCTGVGKCRADNTGSGGVMCPSYQATKEEIHSTRGRARLLQEIVNGDSDISWGSPAVHEALDLCLACKGCASDCPTGTDMASYKAEVLHQTYKRRLRPRSHYVVGWLPRWAKVGSLTPRLANRSMDIDWVRTLALKASGVDTRRRMPTFARRTFRRTFSAASDQTGRPVVLFVDSFTNHFAPQVADAAAQVLREAGYAPRITRQQECCGLPWISTGQLDGAARRLRSMVDALAADAKAGLPVVGIEPSCTAVLRHELTELVSGEDAAAVAAATVTLAELLTRTDGWTPPDLSGVTVVAQPHCHHHAVMGWETDRALLVRAGAAVQAVAGCCGMAGNFGVEQGHYEVSLAVAEANLLPAVRQAPEGAVVLADGFSCRTQLDELAPTARPKHLAELLAGR</sequence>
<name>A0A7Y9ZJ77_9ACTN</name>
<dbReference type="AlphaFoldDB" id="A0A7Y9ZJ77"/>
<keyword evidence="6" id="KW-0408">Iron</keyword>
<dbReference type="PANTHER" id="PTHR11748">
    <property type="entry name" value="D-LACTATE DEHYDROGENASE"/>
    <property type="match status" value="1"/>
</dbReference>
<dbReference type="EMBL" id="JACBZM010000001">
    <property type="protein sequence ID" value="NYI45378.1"/>
    <property type="molecule type" value="Genomic_DNA"/>
</dbReference>
<evidence type="ECO:0000259" key="8">
    <source>
        <dbReference type="PROSITE" id="PS51379"/>
    </source>
</evidence>
<evidence type="ECO:0000313" key="10">
    <source>
        <dbReference type="EMBL" id="NYI45378.1"/>
    </source>
</evidence>
<comment type="cofactor">
    <cofactor evidence="1">
        <name>FAD</name>
        <dbReference type="ChEBI" id="CHEBI:57692"/>
    </cofactor>
</comment>
<dbReference type="PROSITE" id="PS00198">
    <property type="entry name" value="4FE4S_FER_1"/>
    <property type="match status" value="1"/>
</dbReference>
<keyword evidence="2" id="KW-0285">Flavoprotein</keyword>
<dbReference type="Gene3D" id="3.30.465.10">
    <property type="match status" value="1"/>
</dbReference>
<evidence type="ECO:0000256" key="2">
    <source>
        <dbReference type="ARBA" id="ARBA00022630"/>
    </source>
</evidence>
<evidence type="ECO:0000259" key="9">
    <source>
        <dbReference type="PROSITE" id="PS51387"/>
    </source>
</evidence>
<evidence type="ECO:0000256" key="1">
    <source>
        <dbReference type="ARBA" id="ARBA00001974"/>
    </source>
</evidence>
<dbReference type="GO" id="GO:0046872">
    <property type="term" value="F:metal ion binding"/>
    <property type="evidence" value="ECO:0007669"/>
    <property type="project" value="UniProtKB-KW"/>
</dbReference>
<dbReference type="SUPFAM" id="SSF56176">
    <property type="entry name" value="FAD-binding/transporter-associated domain-like"/>
    <property type="match status" value="1"/>
</dbReference>
<dbReference type="InterPro" id="IPR016169">
    <property type="entry name" value="FAD-bd_PCMH_sub2"/>
</dbReference>
<dbReference type="Proteomes" id="UP000562045">
    <property type="component" value="Unassembled WGS sequence"/>
</dbReference>
<dbReference type="Pfam" id="PF02913">
    <property type="entry name" value="FAD-oxidase_C"/>
    <property type="match status" value="1"/>
</dbReference>
<keyword evidence="5" id="KW-0560">Oxidoreductase</keyword>
<protein>
    <submittedName>
        <fullName evidence="10">FAD/FMN-containing dehydrogenase/Fe-S oxidoreductase</fullName>
    </submittedName>
</protein>
<gene>
    <name evidence="10" type="ORF">BJ993_002458</name>
</gene>
<accession>A0A7Y9ZJ77</accession>
<dbReference type="InterPro" id="IPR004017">
    <property type="entry name" value="Cys_rich_dom"/>
</dbReference>
<dbReference type="Pfam" id="PF13183">
    <property type="entry name" value="Fer4_8"/>
    <property type="match status" value="1"/>
</dbReference>
<organism evidence="10 11">
    <name type="scientific">Nocardioides aromaticivorans</name>
    <dbReference type="NCBI Taxonomy" id="200618"/>
    <lineage>
        <taxon>Bacteria</taxon>
        <taxon>Bacillati</taxon>
        <taxon>Actinomycetota</taxon>
        <taxon>Actinomycetes</taxon>
        <taxon>Propionibacteriales</taxon>
        <taxon>Nocardioidaceae</taxon>
        <taxon>Nocardioides</taxon>
    </lineage>
</organism>
<dbReference type="GO" id="GO:0051536">
    <property type="term" value="F:iron-sulfur cluster binding"/>
    <property type="evidence" value="ECO:0007669"/>
    <property type="project" value="UniProtKB-KW"/>
</dbReference>
<evidence type="ECO:0000256" key="3">
    <source>
        <dbReference type="ARBA" id="ARBA00022723"/>
    </source>
</evidence>
<dbReference type="Pfam" id="PF01565">
    <property type="entry name" value="FAD_binding_4"/>
    <property type="match status" value="1"/>
</dbReference>